<dbReference type="InterPro" id="IPR011712">
    <property type="entry name" value="Sig_transdc_His_kin_sub3_dim/P"/>
</dbReference>
<dbReference type="Gene3D" id="3.30.450.20">
    <property type="entry name" value="PAS domain"/>
    <property type="match status" value="2"/>
</dbReference>
<dbReference type="InterPro" id="IPR013656">
    <property type="entry name" value="PAS_4"/>
</dbReference>
<dbReference type="Pfam" id="PF08448">
    <property type="entry name" value="PAS_4"/>
    <property type="match status" value="1"/>
</dbReference>
<dbReference type="PANTHER" id="PTHR24421">
    <property type="entry name" value="NITRATE/NITRITE SENSOR PROTEIN NARX-RELATED"/>
    <property type="match status" value="1"/>
</dbReference>
<feature type="coiled-coil region" evidence="4">
    <location>
        <begin position="277"/>
        <end position="309"/>
    </location>
</feature>
<feature type="domain" description="Histidine kinase/HSP90-like ATPase" evidence="6">
    <location>
        <begin position="414"/>
        <end position="507"/>
    </location>
</feature>
<keyword evidence="8" id="KW-1185">Reference proteome</keyword>
<name>A0ABS0G9K0_9VIBR</name>
<gene>
    <name evidence="7" type="ORF">I1A42_00575</name>
</gene>
<dbReference type="SUPFAM" id="SSF55785">
    <property type="entry name" value="PYP-like sensor domain (PAS domain)"/>
    <property type="match status" value="2"/>
</dbReference>
<sequence>MDRLTSSSLHVEPLAALRQENALLNTLVEQVYSPAIAIIDPDSDFHFTFVNKAFCRLFQLDKVQLYQLQPWHINPEFNREYVVEQWMELRRKGTLRLEMTSHLEGQEPRLIEIIANDFSGPSPHKIIVYLRDITQEKAVQLEHAQQCIHSQTLHIEQQYHNVFSHMADDILLLELDENNDLRVVDINHSAAKHFPEHRTVKQYIGQKLVDLLPKENIDDLKRLQRECLSTKTTCHQYNIFCHLDHLYYDLTMTPLLDDHLEIKRVVVVKRDITDKILREQERRARSQELKASEMQLRRLTAHNEKVRENERKHIAREVHDEFGQRLTALKMGIQSLALQLPPSETSERLFSQLHDHLTETITFARHLVSRLRPGALDMGLMAALEWLVDDFRQRNPTCCYTLRHNHIDVEFDEDSSVAIFRIVQESLNNALKHSSADQVQITLHKEREQLSVIIKDNGCGFDPSQVHHDSFGLIGMKERVLNMSADLEVTSKPNVGTQITLTICHLDKESWE</sequence>
<dbReference type="InterPro" id="IPR035965">
    <property type="entry name" value="PAS-like_dom_sf"/>
</dbReference>
<dbReference type="InterPro" id="IPR050482">
    <property type="entry name" value="Sensor_HK_TwoCompSys"/>
</dbReference>
<dbReference type="PANTHER" id="PTHR24421:SF59">
    <property type="entry name" value="OXYGEN SENSOR HISTIDINE KINASE NREB"/>
    <property type="match status" value="1"/>
</dbReference>
<dbReference type="Gene3D" id="1.20.5.1930">
    <property type="match status" value="1"/>
</dbReference>
<feature type="domain" description="PAS" evidence="5">
    <location>
        <begin position="22"/>
        <end position="91"/>
    </location>
</feature>
<dbReference type="Pfam" id="PF02518">
    <property type="entry name" value="HATPase_c"/>
    <property type="match status" value="1"/>
</dbReference>
<reference evidence="7 8" key="1">
    <citation type="submission" date="2020-11" db="EMBL/GenBank/DDBJ databases">
        <title>Vibrio nitrifigilis sp. nov., a marine nitrogen-fixing bacterium isolated from the lagoon sediment of an islet inside an atoll.</title>
        <authorList>
            <person name="Wang L.-T."/>
            <person name="Shieh W.Y."/>
        </authorList>
    </citation>
    <scope>NUCLEOTIDE SEQUENCE [LARGE SCALE GENOMIC DNA]</scope>
    <source>
        <strain evidence="7 8">NFV-1</strain>
    </source>
</reference>
<feature type="domain" description="PAS" evidence="5">
    <location>
        <begin position="157"/>
        <end position="229"/>
    </location>
</feature>
<evidence type="ECO:0000313" key="7">
    <source>
        <dbReference type="EMBL" id="MBF8999082.1"/>
    </source>
</evidence>
<evidence type="ECO:0000259" key="5">
    <source>
        <dbReference type="SMART" id="SM00091"/>
    </source>
</evidence>
<keyword evidence="3" id="KW-0902">Two-component regulatory system</keyword>
<dbReference type="Proteomes" id="UP000597206">
    <property type="component" value="Unassembled WGS sequence"/>
</dbReference>
<keyword evidence="2" id="KW-0418">Kinase</keyword>
<evidence type="ECO:0000256" key="4">
    <source>
        <dbReference type="SAM" id="Coils"/>
    </source>
</evidence>
<dbReference type="Pfam" id="PF13188">
    <property type="entry name" value="PAS_8"/>
    <property type="match status" value="1"/>
</dbReference>
<evidence type="ECO:0000259" key="6">
    <source>
        <dbReference type="SMART" id="SM00387"/>
    </source>
</evidence>
<dbReference type="InterPro" id="IPR000014">
    <property type="entry name" value="PAS"/>
</dbReference>
<evidence type="ECO:0000256" key="3">
    <source>
        <dbReference type="ARBA" id="ARBA00023012"/>
    </source>
</evidence>
<keyword evidence="4" id="KW-0175">Coiled coil</keyword>
<dbReference type="InterPro" id="IPR003594">
    <property type="entry name" value="HATPase_dom"/>
</dbReference>
<dbReference type="CDD" id="cd00130">
    <property type="entry name" value="PAS"/>
    <property type="match status" value="2"/>
</dbReference>
<dbReference type="EMBL" id="JADPMR010000001">
    <property type="protein sequence ID" value="MBF8999082.1"/>
    <property type="molecule type" value="Genomic_DNA"/>
</dbReference>
<dbReference type="SUPFAM" id="SSF55874">
    <property type="entry name" value="ATPase domain of HSP90 chaperone/DNA topoisomerase II/histidine kinase"/>
    <property type="match status" value="1"/>
</dbReference>
<evidence type="ECO:0000256" key="2">
    <source>
        <dbReference type="ARBA" id="ARBA00022777"/>
    </source>
</evidence>
<dbReference type="Pfam" id="PF07730">
    <property type="entry name" value="HisKA_3"/>
    <property type="match status" value="1"/>
</dbReference>
<dbReference type="SMART" id="SM00091">
    <property type="entry name" value="PAS"/>
    <property type="match status" value="2"/>
</dbReference>
<accession>A0ABS0G9K0</accession>
<evidence type="ECO:0000313" key="8">
    <source>
        <dbReference type="Proteomes" id="UP000597206"/>
    </source>
</evidence>
<evidence type="ECO:0000256" key="1">
    <source>
        <dbReference type="ARBA" id="ARBA00022679"/>
    </source>
</evidence>
<protein>
    <submittedName>
        <fullName evidence="7">PAS domain-containing protein</fullName>
    </submittedName>
</protein>
<organism evidence="7 8">
    <name type="scientific">Vibrio nitrifigilis</name>
    <dbReference type="NCBI Taxonomy" id="2789781"/>
    <lineage>
        <taxon>Bacteria</taxon>
        <taxon>Pseudomonadati</taxon>
        <taxon>Pseudomonadota</taxon>
        <taxon>Gammaproteobacteria</taxon>
        <taxon>Vibrionales</taxon>
        <taxon>Vibrionaceae</taxon>
        <taxon>Vibrio</taxon>
    </lineage>
</organism>
<comment type="caution">
    <text evidence="7">The sequence shown here is derived from an EMBL/GenBank/DDBJ whole genome shotgun (WGS) entry which is preliminary data.</text>
</comment>
<proteinExistence type="predicted"/>
<dbReference type="Gene3D" id="3.30.565.10">
    <property type="entry name" value="Histidine kinase-like ATPase, C-terminal domain"/>
    <property type="match status" value="1"/>
</dbReference>
<dbReference type="CDD" id="cd16917">
    <property type="entry name" value="HATPase_UhpB-NarQ-NarX-like"/>
    <property type="match status" value="1"/>
</dbReference>
<dbReference type="RefSeq" id="WP_196122299.1">
    <property type="nucleotide sequence ID" value="NZ_JADPMR010000001.1"/>
</dbReference>
<keyword evidence="1" id="KW-0808">Transferase</keyword>
<dbReference type="InterPro" id="IPR036890">
    <property type="entry name" value="HATPase_C_sf"/>
</dbReference>
<dbReference type="SMART" id="SM00387">
    <property type="entry name" value="HATPase_c"/>
    <property type="match status" value="1"/>
</dbReference>